<dbReference type="PANTHER" id="PTHR47964:SF1">
    <property type="entry name" value="ATP-DEPENDENT DNA HELICASE HOMOLOG RECG, CHLOROPLASTIC"/>
    <property type="match status" value="1"/>
</dbReference>
<dbReference type="Pfam" id="PF17191">
    <property type="entry name" value="RecG_wedge"/>
    <property type="match status" value="1"/>
</dbReference>
<dbReference type="GO" id="GO:0016887">
    <property type="term" value="F:ATP hydrolysis activity"/>
    <property type="evidence" value="ECO:0007669"/>
    <property type="project" value="RHEA"/>
</dbReference>
<dbReference type="Pfam" id="PF00270">
    <property type="entry name" value="DEAD"/>
    <property type="match status" value="1"/>
</dbReference>
<gene>
    <name evidence="18" type="primary">recG</name>
    <name evidence="18" type="ORF">E6G98_09845</name>
</gene>
<dbReference type="InterPro" id="IPR012340">
    <property type="entry name" value="NA-bd_OB-fold"/>
</dbReference>
<feature type="domain" description="Helicase ATP-binding" evidence="16">
    <location>
        <begin position="293"/>
        <end position="454"/>
    </location>
</feature>
<evidence type="ECO:0000256" key="4">
    <source>
        <dbReference type="ARBA" id="ARBA00022763"/>
    </source>
</evidence>
<dbReference type="InterPro" id="IPR027417">
    <property type="entry name" value="P-loop_NTPase"/>
</dbReference>
<evidence type="ECO:0000256" key="6">
    <source>
        <dbReference type="ARBA" id="ARBA00022806"/>
    </source>
</evidence>
<dbReference type="InterPro" id="IPR011545">
    <property type="entry name" value="DEAD/DEAH_box_helicase_dom"/>
</dbReference>
<comment type="catalytic activity">
    <reaction evidence="12 15">
        <text>Couples ATP hydrolysis with the unwinding of duplex DNA by translocating in the 3'-5' direction.</text>
        <dbReference type="EC" id="5.6.2.4"/>
    </reaction>
</comment>
<evidence type="ECO:0000259" key="16">
    <source>
        <dbReference type="PROSITE" id="PS51192"/>
    </source>
</evidence>
<dbReference type="GO" id="GO:0005524">
    <property type="term" value="F:ATP binding"/>
    <property type="evidence" value="ECO:0007669"/>
    <property type="project" value="UniProtKB-KW"/>
</dbReference>
<accession>A0A537LN12</accession>
<evidence type="ECO:0000256" key="13">
    <source>
        <dbReference type="ARBA" id="ARBA00034808"/>
    </source>
</evidence>
<evidence type="ECO:0000256" key="8">
    <source>
        <dbReference type="ARBA" id="ARBA00023125"/>
    </source>
</evidence>
<evidence type="ECO:0000313" key="18">
    <source>
        <dbReference type="EMBL" id="TMJ09393.1"/>
    </source>
</evidence>
<dbReference type="CDD" id="cd04488">
    <property type="entry name" value="RecG_wedge_OBF"/>
    <property type="match status" value="1"/>
</dbReference>
<dbReference type="InterPro" id="IPR001650">
    <property type="entry name" value="Helicase_C-like"/>
</dbReference>
<dbReference type="Gene3D" id="3.40.50.300">
    <property type="entry name" value="P-loop containing nucleotide triphosphate hydrolases"/>
    <property type="match status" value="2"/>
</dbReference>
<keyword evidence="10 15" id="KW-0234">DNA repair</keyword>
<comment type="catalytic activity">
    <reaction evidence="14 15">
        <text>ATP + H2O = ADP + phosphate + H(+)</text>
        <dbReference type="Rhea" id="RHEA:13065"/>
        <dbReference type="ChEBI" id="CHEBI:15377"/>
        <dbReference type="ChEBI" id="CHEBI:15378"/>
        <dbReference type="ChEBI" id="CHEBI:30616"/>
        <dbReference type="ChEBI" id="CHEBI:43474"/>
        <dbReference type="ChEBI" id="CHEBI:456216"/>
        <dbReference type="EC" id="5.6.2.4"/>
    </reaction>
</comment>
<evidence type="ECO:0000256" key="5">
    <source>
        <dbReference type="ARBA" id="ARBA00022801"/>
    </source>
</evidence>
<dbReference type="InterPro" id="IPR014001">
    <property type="entry name" value="Helicase_ATP-bd"/>
</dbReference>
<dbReference type="Pfam" id="PF00271">
    <property type="entry name" value="Helicase_C"/>
    <property type="match status" value="1"/>
</dbReference>
<keyword evidence="4 15" id="KW-0227">DNA damage</keyword>
<comment type="similarity">
    <text evidence="1 15">Belongs to the helicase family. RecG subfamily.</text>
</comment>
<sequence length="705" mass="77608">MATSRRTLAVAAGQARSTSRSPLDAPAQYVKGVGPARAEQLARLGLHTVEDLLYHVPHRYEDRSHLASIASLVPGQRQATQGVVLALSEKRRGTYQFVAALSDETGVLQAIWYGQRYLRRVIRRGSRLIVYGKVERAGRLQMMVEEFETLTGDDDDTLHTGRIVPMHPATEGLSPRVLRTIIAQTLSQHLDGVSDLLPDAVRSRLDVPPIREALRAIHFPTSLAEAEAAHRRLAFDELLILQLGVLGRRQTLQTVDKEVRYAGDGALLQRFVGSLPYELTRAQHRVLAEITADLRRRAPMNRLLQGDVGSGKTVVAAAALWLCVGGGFQGALMAPTEILAGQHYLTFRRLLTPLGVRVGLVIGGAARRERERMRDLLRAGEVEVAIGTHALLEEGVAFARLGLVVVDEQHKFGVTQRAALRHKGFHPDVLVMTATPIPRTLSLTLYGDLDVSVLDEMPPGRGMVRTYVRGPGKRPEVYAWVREQANGGRQAYVVCPLIEESDKLQVEAAVRLADRLSQEALRGVPLSVLHGRMRPEEKEQVMESFRSGAVKVLVATPVIEVGIDVPQATIMVIEDADRFGLAQLHQLRGRIGRGAQTSHCVLLSSLATDAARTRMETMAQTQDGFVIAQRDLQLRGPGEILGTRQHGLPDLRVADLITDVAVLELARDEAHRLLLEDPDLSQREHAALAREVRRRFAQETTLAVG</sequence>
<dbReference type="InterPro" id="IPR045562">
    <property type="entry name" value="RecG_dom3_C"/>
</dbReference>
<dbReference type="NCBIfam" id="NF008168">
    <property type="entry name" value="PRK10917.2-2"/>
    <property type="match status" value="1"/>
</dbReference>
<comment type="function">
    <text evidence="15">Plays a critical role in recombination and DNA repair. Helps process Holliday junction intermediates to mature products by catalyzing branch migration. Has replication fork regression activity, unwinds stalled or blocked replication forks to make a HJ that can be resolved. Has a DNA unwinding activity characteristic of a DNA helicase with 3'-5' polarity.</text>
</comment>
<dbReference type="PROSITE" id="PS51194">
    <property type="entry name" value="HELICASE_CTER"/>
    <property type="match status" value="1"/>
</dbReference>
<dbReference type="GO" id="GO:0003677">
    <property type="term" value="F:DNA binding"/>
    <property type="evidence" value="ECO:0007669"/>
    <property type="project" value="UniProtKB-KW"/>
</dbReference>
<comment type="caution">
    <text evidence="18">The sequence shown here is derived from an EMBL/GenBank/DDBJ whole genome shotgun (WGS) entry which is preliminary data.</text>
</comment>
<dbReference type="EC" id="5.6.2.4" evidence="13 15"/>
<keyword evidence="5 15" id="KW-0378">Hydrolase</keyword>
<evidence type="ECO:0000256" key="9">
    <source>
        <dbReference type="ARBA" id="ARBA00023172"/>
    </source>
</evidence>
<dbReference type="SMART" id="SM00487">
    <property type="entry name" value="DEXDc"/>
    <property type="match status" value="1"/>
</dbReference>
<name>A0A537LN12_9BACT</name>
<dbReference type="PANTHER" id="PTHR47964">
    <property type="entry name" value="ATP-DEPENDENT DNA HELICASE HOMOLOG RECG, CHLOROPLASTIC"/>
    <property type="match status" value="1"/>
</dbReference>
<dbReference type="GO" id="GO:0006281">
    <property type="term" value="P:DNA repair"/>
    <property type="evidence" value="ECO:0007669"/>
    <property type="project" value="UniProtKB-UniRule"/>
</dbReference>
<dbReference type="NCBIfam" id="TIGR00643">
    <property type="entry name" value="recG"/>
    <property type="match status" value="1"/>
</dbReference>
<dbReference type="SUPFAM" id="SSF52540">
    <property type="entry name" value="P-loop containing nucleoside triphosphate hydrolases"/>
    <property type="match status" value="2"/>
</dbReference>
<keyword evidence="3 15" id="KW-0547">Nucleotide-binding</keyword>
<dbReference type="SMART" id="SM00490">
    <property type="entry name" value="HELICc"/>
    <property type="match status" value="1"/>
</dbReference>
<dbReference type="AlphaFoldDB" id="A0A537LN12"/>
<evidence type="ECO:0000256" key="15">
    <source>
        <dbReference type="RuleBase" id="RU363016"/>
    </source>
</evidence>
<dbReference type="InterPro" id="IPR033454">
    <property type="entry name" value="RecG_wedge"/>
</dbReference>
<feature type="domain" description="Helicase C-terminal" evidence="17">
    <location>
        <begin position="473"/>
        <end position="633"/>
    </location>
</feature>
<dbReference type="Proteomes" id="UP000315217">
    <property type="component" value="Unassembled WGS sequence"/>
</dbReference>
<evidence type="ECO:0000256" key="14">
    <source>
        <dbReference type="ARBA" id="ARBA00048988"/>
    </source>
</evidence>
<keyword evidence="6 15" id="KW-0347">Helicase</keyword>
<keyword evidence="9 15" id="KW-0233">DNA recombination</keyword>
<evidence type="ECO:0000256" key="2">
    <source>
        <dbReference type="ARBA" id="ARBA00017846"/>
    </source>
</evidence>
<dbReference type="NCBIfam" id="NF008165">
    <property type="entry name" value="PRK10917.1-3"/>
    <property type="match status" value="1"/>
</dbReference>
<evidence type="ECO:0000313" key="19">
    <source>
        <dbReference type="Proteomes" id="UP000315217"/>
    </source>
</evidence>
<organism evidence="18 19">
    <name type="scientific">Candidatus Segetimicrobium genomatis</name>
    <dbReference type="NCBI Taxonomy" id="2569760"/>
    <lineage>
        <taxon>Bacteria</taxon>
        <taxon>Bacillati</taxon>
        <taxon>Candidatus Sysuimicrobiota</taxon>
        <taxon>Candidatus Sysuimicrobiia</taxon>
        <taxon>Candidatus Sysuimicrobiales</taxon>
        <taxon>Candidatus Segetimicrobiaceae</taxon>
        <taxon>Candidatus Segetimicrobium</taxon>
    </lineage>
</organism>
<keyword evidence="8" id="KW-0238">DNA-binding</keyword>
<evidence type="ECO:0000256" key="7">
    <source>
        <dbReference type="ARBA" id="ARBA00022840"/>
    </source>
</evidence>
<dbReference type="CDD" id="cd17992">
    <property type="entry name" value="DEXHc_RecG"/>
    <property type="match status" value="1"/>
</dbReference>
<dbReference type="GO" id="GO:0043138">
    <property type="term" value="F:3'-5' DNA helicase activity"/>
    <property type="evidence" value="ECO:0007669"/>
    <property type="project" value="UniProtKB-EC"/>
</dbReference>
<evidence type="ECO:0000259" key="17">
    <source>
        <dbReference type="PROSITE" id="PS51194"/>
    </source>
</evidence>
<reference evidence="18 19" key="1">
    <citation type="journal article" date="2019" name="Nat. Microbiol.">
        <title>Mediterranean grassland soil C-N compound turnover is dependent on rainfall and depth, and is mediated by genomically divergent microorganisms.</title>
        <authorList>
            <person name="Diamond S."/>
            <person name="Andeer P.F."/>
            <person name="Li Z."/>
            <person name="Crits-Christoph A."/>
            <person name="Burstein D."/>
            <person name="Anantharaman K."/>
            <person name="Lane K.R."/>
            <person name="Thomas B.C."/>
            <person name="Pan C."/>
            <person name="Northen T.R."/>
            <person name="Banfield J.F."/>
        </authorList>
    </citation>
    <scope>NUCLEOTIDE SEQUENCE [LARGE SCALE GENOMIC DNA]</scope>
    <source>
        <strain evidence="18">NP_1</strain>
    </source>
</reference>
<evidence type="ECO:0000256" key="12">
    <source>
        <dbReference type="ARBA" id="ARBA00034617"/>
    </source>
</evidence>
<keyword evidence="7 15" id="KW-0067">ATP-binding</keyword>
<dbReference type="InterPro" id="IPR047112">
    <property type="entry name" value="RecG/Mfd"/>
</dbReference>
<dbReference type="Pfam" id="PF19833">
    <property type="entry name" value="RecG_dom3_C"/>
    <property type="match status" value="1"/>
</dbReference>
<proteinExistence type="inferred from homology"/>
<dbReference type="PROSITE" id="PS51192">
    <property type="entry name" value="HELICASE_ATP_BIND_1"/>
    <property type="match status" value="1"/>
</dbReference>
<dbReference type="InterPro" id="IPR004609">
    <property type="entry name" value="ATP-dep_DNA_helicase_RecG"/>
</dbReference>
<dbReference type="SUPFAM" id="SSF50249">
    <property type="entry name" value="Nucleic acid-binding proteins"/>
    <property type="match status" value="1"/>
</dbReference>
<evidence type="ECO:0000256" key="11">
    <source>
        <dbReference type="ARBA" id="ARBA00023235"/>
    </source>
</evidence>
<evidence type="ECO:0000256" key="10">
    <source>
        <dbReference type="ARBA" id="ARBA00023204"/>
    </source>
</evidence>
<keyword evidence="11" id="KW-0413">Isomerase</keyword>
<evidence type="ECO:0000256" key="3">
    <source>
        <dbReference type="ARBA" id="ARBA00022741"/>
    </source>
</evidence>
<evidence type="ECO:0000256" key="1">
    <source>
        <dbReference type="ARBA" id="ARBA00007504"/>
    </source>
</evidence>
<dbReference type="GO" id="GO:0006310">
    <property type="term" value="P:DNA recombination"/>
    <property type="evidence" value="ECO:0007669"/>
    <property type="project" value="UniProtKB-UniRule"/>
</dbReference>
<dbReference type="Gene3D" id="2.40.50.140">
    <property type="entry name" value="Nucleic acid-binding proteins"/>
    <property type="match status" value="1"/>
</dbReference>
<protein>
    <recommendedName>
        <fullName evidence="2 15">ATP-dependent DNA helicase RecG</fullName>
        <ecNumber evidence="13 15">5.6.2.4</ecNumber>
    </recommendedName>
</protein>
<dbReference type="EMBL" id="VBAI01000160">
    <property type="protein sequence ID" value="TMJ09393.1"/>
    <property type="molecule type" value="Genomic_DNA"/>
</dbReference>